<evidence type="ECO:0000313" key="4">
    <source>
        <dbReference type="Proteomes" id="UP000030748"/>
    </source>
</evidence>
<keyword evidence="2" id="KW-0472">Membrane</keyword>
<feature type="region of interest" description="Disordered" evidence="1">
    <location>
        <begin position="122"/>
        <end position="153"/>
    </location>
</feature>
<keyword evidence="2" id="KW-0812">Transmembrane</keyword>
<dbReference type="EMBL" id="KI630752">
    <property type="protein sequence ID" value="EYU33566.1"/>
    <property type="molecule type" value="Genomic_DNA"/>
</dbReference>
<accession>A0A022R010</accession>
<name>A0A022R010_ERYGU</name>
<dbReference type="PANTHER" id="PTHR34379:SF6">
    <property type="entry name" value="PROTEIN 3F"/>
    <property type="match status" value="1"/>
</dbReference>
<feature type="transmembrane region" description="Helical" evidence="2">
    <location>
        <begin position="213"/>
        <end position="239"/>
    </location>
</feature>
<feature type="region of interest" description="Disordered" evidence="1">
    <location>
        <begin position="33"/>
        <end position="89"/>
    </location>
</feature>
<feature type="non-terminal residue" evidence="3">
    <location>
        <position position="1"/>
    </location>
</feature>
<keyword evidence="2" id="KW-1133">Transmembrane helix</keyword>
<dbReference type="PANTHER" id="PTHR34379">
    <property type="entry name" value="OS07G0553800 PROTEIN"/>
    <property type="match status" value="1"/>
</dbReference>
<organism evidence="3 4">
    <name type="scientific">Erythranthe guttata</name>
    <name type="common">Yellow monkey flower</name>
    <name type="synonym">Mimulus guttatus</name>
    <dbReference type="NCBI Taxonomy" id="4155"/>
    <lineage>
        <taxon>Eukaryota</taxon>
        <taxon>Viridiplantae</taxon>
        <taxon>Streptophyta</taxon>
        <taxon>Embryophyta</taxon>
        <taxon>Tracheophyta</taxon>
        <taxon>Spermatophyta</taxon>
        <taxon>Magnoliopsida</taxon>
        <taxon>eudicotyledons</taxon>
        <taxon>Gunneridae</taxon>
        <taxon>Pentapetalae</taxon>
        <taxon>asterids</taxon>
        <taxon>lamiids</taxon>
        <taxon>Lamiales</taxon>
        <taxon>Phrymaceae</taxon>
        <taxon>Erythranthe</taxon>
    </lineage>
</organism>
<gene>
    <name evidence="3" type="ORF">MIMGU_mgv11b016037mg</name>
</gene>
<dbReference type="Proteomes" id="UP000030748">
    <property type="component" value="Unassembled WGS sequence"/>
</dbReference>
<feature type="compositionally biased region" description="Basic and acidic residues" evidence="1">
    <location>
        <begin position="67"/>
        <end position="79"/>
    </location>
</feature>
<sequence length="280" mass="31299">NFCLSMDPTKKNNRGTSKIFTCFNPLVDDDDDGDNEIMDNCGGGGGLASPPPSSESGRRRKKKLRKSKSESSKQDHLDRPSSNLLSKSKKLVKSVKKSFTCKPFWEPHQEIFRINSNHSSSIFSSNSSRHRSSASSMSSSSISSLSSNSGSEYSDGIIRRSVSLDFEQMSPPINSTTTTTTTTTTLQKPTRRDCGRKRISNYCNPSLDQMCIFLVWLGALVFWGKVFAIVTCTSTWLFVYPGHRFQRVDSSVNDVSNIVDSEEYKKRVVMEGLLERNRSI</sequence>
<protein>
    <submittedName>
        <fullName evidence="3">Uncharacterized protein</fullName>
    </submittedName>
</protein>
<evidence type="ECO:0000256" key="2">
    <source>
        <dbReference type="SAM" id="Phobius"/>
    </source>
</evidence>
<keyword evidence="4" id="KW-1185">Reference proteome</keyword>
<proteinExistence type="predicted"/>
<evidence type="ECO:0000256" key="1">
    <source>
        <dbReference type="SAM" id="MobiDB-lite"/>
    </source>
</evidence>
<reference evidence="3 4" key="1">
    <citation type="journal article" date="2013" name="Proc. Natl. Acad. Sci. U.S.A.">
        <title>Fine-scale variation in meiotic recombination in Mimulus inferred from population shotgun sequencing.</title>
        <authorList>
            <person name="Hellsten U."/>
            <person name="Wright K.M."/>
            <person name="Jenkins J."/>
            <person name="Shu S."/>
            <person name="Yuan Y."/>
            <person name="Wessler S.R."/>
            <person name="Schmutz J."/>
            <person name="Willis J.H."/>
            <person name="Rokhsar D.S."/>
        </authorList>
    </citation>
    <scope>NUCLEOTIDE SEQUENCE [LARGE SCALE GENOMIC DNA]</scope>
    <source>
        <strain evidence="4">cv. DUN x IM62</strain>
    </source>
</reference>
<dbReference type="eggNOG" id="ENOG502S8V3">
    <property type="taxonomic scope" value="Eukaryota"/>
</dbReference>
<dbReference type="InterPro" id="IPR040411">
    <property type="entry name" value="At5g23160-like"/>
</dbReference>
<evidence type="ECO:0000313" key="3">
    <source>
        <dbReference type="EMBL" id="EYU33566.1"/>
    </source>
</evidence>
<dbReference type="AlphaFoldDB" id="A0A022R010"/>